<feature type="transmembrane region" description="Helical" evidence="2">
    <location>
        <begin position="41"/>
        <end position="59"/>
    </location>
</feature>
<protein>
    <submittedName>
        <fullName evidence="3">Uncharacterized protein</fullName>
    </submittedName>
</protein>
<reference evidence="4" key="1">
    <citation type="journal article" date="2012" name="MBio">
        <title>Comparative genome analysis of Trichophyton rubrum and related dermatophytes reveals candidate genes involved in infection.</title>
        <authorList>
            <person name="Martinez D.A."/>
            <person name="Oliver B.G."/>
            <person name="Graeser Y."/>
            <person name="Goldberg J.M."/>
            <person name="Li W."/>
            <person name="Martinez-Rossi N.M."/>
            <person name="Monod M."/>
            <person name="Shelest E."/>
            <person name="Barton R.C."/>
            <person name="Birch E."/>
            <person name="Brakhage A.A."/>
            <person name="Chen Z."/>
            <person name="Gurr S.J."/>
            <person name="Heiman D."/>
            <person name="Heitman J."/>
            <person name="Kosti I."/>
            <person name="Rossi A."/>
            <person name="Saif S."/>
            <person name="Samalova M."/>
            <person name="Saunders C.W."/>
            <person name="Shea T."/>
            <person name="Summerbell R.C."/>
            <person name="Xu J."/>
            <person name="Young S."/>
            <person name="Zeng Q."/>
            <person name="Birren B.W."/>
            <person name="Cuomo C.A."/>
            <person name="White T.C."/>
        </authorList>
    </citation>
    <scope>NUCLEOTIDE SEQUENCE [LARGE SCALE GENOMIC DNA]</scope>
    <source>
        <strain evidence="4">ATCC MYA-4606 / CBS 127.97</strain>
    </source>
</reference>
<keyword evidence="2" id="KW-1133">Transmembrane helix</keyword>
<gene>
    <name evidence="3" type="ORF">TEQG_08640</name>
</gene>
<dbReference type="EMBL" id="DS995729">
    <property type="protein sequence ID" value="EGE03737.1"/>
    <property type="molecule type" value="Genomic_DNA"/>
</dbReference>
<organism evidence="3 4">
    <name type="scientific">Trichophyton equinum (strain ATCC MYA-4606 / CBS 127.97)</name>
    <name type="common">Horse ringworm fungus</name>
    <dbReference type="NCBI Taxonomy" id="559882"/>
    <lineage>
        <taxon>Eukaryota</taxon>
        <taxon>Fungi</taxon>
        <taxon>Dikarya</taxon>
        <taxon>Ascomycota</taxon>
        <taxon>Pezizomycotina</taxon>
        <taxon>Eurotiomycetes</taxon>
        <taxon>Eurotiomycetidae</taxon>
        <taxon>Onygenales</taxon>
        <taxon>Arthrodermataceae</taxon>
        <taxon>Trichophyton</taxon>
    </lineage>
</organism>
<accession>F2PPB9</accession>
<keyword evidence="2" id="KW-0812">Transmembrane</keyword>
<evidence type="ECO:0000256" key="1">
    <source>
        <dbReference type="SAM" id="MobiDB-lite"/>
    </source>
</evidence>
<feature type="compositionally biased region" description="Basic and acidic residues" evidence="1">
    <location>
        <begin position="66"/>
        <end position="77"/>
    </location>
</feature>
<evidence type="ECO:0000256" key="2">
    <source>
        <dbReference type="SAM" id="Phobius"/>
    </source>
</evidence>
<name>F2PPB9_TRIEC</name>
<proteinExistence type="predicted"/>
<keyword evidence="2" id="KW-0472">Membrane</keyword>
<keyword evidence="4" id="KW-1185">Reference proteome</keyword>
<feature type="region of interest" description="Disordered" evidence="1">
    <location>
        <begin position="66"/>
        <end position="95"/>
    </location>
</feature>
<evidence type="ECO:0000313" key="4">
    <source>
        <dbReference type="Proteomes" id="UP000009169"/>
    </source>
</evidence>
<dbReference type="AlphaFoldDB" id="F2PPB9"/>
<evidence type="ECO:0000313" key="3">
    <source>
        <dbReference type="EMBL" id="EGE03737.1"/>
    </source>
</evidence>
<dbReference type="VEuPathDB" id="FungiDB:TEQG_08640"/>
<dbReference type="HOGENOM" id="CLU_2374281_0_0_1"/>
<dbReference type="Proteomes" id="UP000009169">
    <property type="component" value="Unassembled WGS sequence"/>
</dbReference>
<sequence>MKRLGCVIGVKENEEKEKQPVDDNVAVKRGADSRLLFTESFSGFQMMMTLCSLLCSLLWGRVGGKKSDKTSVMERNDGVGGRYIPVESSGPPAAG</sequence>